<evidence type="ECO:0000256" key="3">
    <source>
        <dbReference type="ARBA" id="ARBA00022679"/>
    </source>
</evidence>
<dbReference type="Pfam" id="PF02891">
    <property type="entry name" value="zf-MIZ"/>
    <property type="match status" value="1"/>
</dbReference>
<feature type="compositionally biased region" description="Polar residues" evidence="9">
    <location>
        <begin position="625"/>
        <end position="666"/>
    </location>
</feature>
<evidence type="ECO:0000259" key="10">
    <source>
        <dbReference type="PROSITE" id="PS51044"/>
    </source>
</evidence>
<evidence type="ECO:0000256" key="8">
    <source>
        <dbReference type="PROSITE-ProRule" id="PRU00452"/>
    </source>
</evidence>
<keyword evidence="6" id="KW-0833">Ubl conjugation pathway</keyword>
<keyword evidence="7" id="KW-0862">Zinc</keyword>
<evidence type="ECO:0000259" key="11">
    <source>
        <dbReference type="PROSITE" id="PS51466"/>
    </source>
</evidence>
<dbReference type="GO" id="GO:0006357">
    <property type="term" value="P:regulation of transcription by RNA polymerase II"/>
    <property type="evidence" value="ECO:0007669"/>
    <property type="project" value="TreeGrafter"/>
</dbReference>
<dbReference type="CDD" id="cd16650">
    <property type="entry name" value="SP-RING_PIAS-like"/>
    <property type="match status" value="1"/>
</dbReference>
<comment type="caution">
    <text evidence="12">The sequence shown here is derived from an EMBL/GenBank/DDBJ whole genome shotgun (WGS) entry which is preliminary data.</text>
</comment>
<dbReference type="InterPro" id="IPR023321">
    <property type="entry name" value="PINIT"/>
</dbReference>
<gene>
    <name evidence="12" type="ORF">DdX_09387</name>
</gene>
<dbReference type="GO" id="GO:0003712">
    <property type="term" value="F:transcription coregulator activity"/>
    <property type="evidence" value="ECO:0007669"/>
    <property type="project" value="TreeGrafter"/>
</dbReference>
<dbReference type="PROSITE" id="PS51466">
    <property type="entry name" value="PINIT"/>
    <property type="match status" value="1"/>
</dbReference>
<dbReference type="AlphaFoldDB" id="A0AAD4N3S7"/>
<evidence type="ECO:0000256" key="4">
    <source>
        <dbReference type="ARBA" id="ARBA00022723"/>
    </source>
</evidence>
<dbReference type="PANTHER" id="PTHR10782:SF94">
    <property type="entry name" value="SUPPRESSOR OF VARIEGATION 2-10, ISOFORM I"/>
    <property type="match status" value="1"/>
</dbReference>
<dbReference type="PROSITE" id="PS51044">
    <property type="entry name" value="ZF_SP_RING"/>
    <property type="match status" value="1"/>
</dbReference>
<dbReference type="EMBL" id="JAKKPZ010000017">
    <property type="protein sequence ID" value="KAI1712762.1"/>
    <property type="molecule type" value="Genomic_DNA"/>
</dbReference>
<feature type="domain" description="PINIT" evidence="11">
    <location>
        <begin position="151"/>
        <end position="324"/>
    </location>
</feature>
<accession>A0AAD4N3S7</accession>
<protein>
    <submittedName>
        <fullName evidence="12">MIZ/SP-RING zinc finger domain-containing protein</fullName>
    </submittedName>
</protein>
<proteinExistence type="inferred from homology"/>
<comment type="pathway">
    <text evidence="1">Protein modification; protein sumoylation.</text>
</comment>
<dbReference type="InterPro" id="IPR038654">
    <property type="entry name" value="PINIT_sf"/>
</dbReference>
<feature type="region of interest" description="Disordered" evidence="9">
    <location>
        <begin position="625"/>
        <end position="667"/>
    </location>
</feature>
<evidence type="ECO:0000313" key="12">
    <source>
        <dbReference type="EMBL" id="KAI1712762.1"/>
    </source>
</evidence>
<dbReference type="InterPro" id="IPR004181">
    <property type="entry name" value="Znf_MIZ"/>
</dbReference>
<dbReference type="GO" id="GO:0000785">
    <property type="term" value="C:chromatin"/>
    <property type="evidence" value="ECO:0007669"/>
    <property type="project" value="TreeGrafter"/>
</dbReference>
<sequence length="704" mass="77587">MSNTTSVSKQEVLAYQILLNSAYQANVVQKIRQIQEARTPAVASGSVQPATMRARSVLPPTVTINAAQPAVTLSSNVGLDALIRRQQYAMQQAATGQSNNQQRIVMMPIPTNPQSGNQNSNIHHFSSSNPFPFNPSFNVPMSFPTIRPHPNIFRPPPPPAVVTSGNPVRQLRILNLPFYDVKSIVVVLTELQSFPTPTRPGGAKYEGFFAIPSDDIEKVNYRGDDRPLPRYEIQFRMFLLDTSEEQPDDFPPNCVVKVDGYMVNLPNIIPTNKPNAEQKRLSRPVNLTPYCHPPRGRERPHRLVIEWNGDKRAWAFGIFIVHRVNSQTLQERILLNVNAKRPFDTTKNTIIRRLRGTDDDDGIEMDTLKISLLCPLMRTPIKIPARAADCTHIQCFDLTNYLMMCEKRPVWKCPVCDNNALYSTLIIDEYFQTLLKSVGPSVEDVQLLKDGTWRIIKEELLSISDDENEDIVVASTSKNGKKPAAAAPTVPEKGAGSANKAQDSDEVIVLSDSDDDFPSNFNAIRVESGHSSVSLEAQAPLLPPPPPPPTLSAPPPLPAARICAPTTCPNLLPEPSTRSNLPVMPETLPTVPNLALLSTGSCAPNVDYPRALQNQAQQNLTSLPVTSNEANSASRTNGVTQSITGNTMQKDSAPQFSSINDSNTAPRNGDCEPLACRQEFDLQEAQKKVANELIAFLQTLRHSN</sequence>
<dbReference type="Proteomes" id="UP001201812">
    <property type="component" value="Unassembled WGS sequence"/>
</dbReference>
<evidence type="ECO:0000256" key="1">
    <source>
        <dbReference type="ARBA" id="ARBA00004718"/>
    </source>
</evidence>
<evidence type="ECO:0000313" key="13">
    <source>
        <dbReference type="Proteomes" id="UP001201812"/>
    </source>
</evidence>
<dbReference type="GO" id="GO:0008270">
    <property type="term" value="F:zinc ion binding"/>
    <property type="evidence" value="ECO:0007669"/>
    <property type="project" value="UniProtKB-KW"/>
</dbReference>
<evidence type="ECO:0000256" key="9">
    <source>
        <dbReference type="SAM" id="MobiDB-lite"/>
    </source>
</evidence>
<name>A0AAD4N3S7_9BILA</name>
<keyword evidence="3" id="KW-0808">Transferase</keyword>
<dbReference type="Gene3D" id="2.60.120.780">
    <property type="entry name" value="PINIT domain"/>
    <property type="match status" value="1"/>
</dbReference>
<feature type="region of interest" description="Disordered" evidence="9">
    <location>
        <begin position="475"/>
        <end position="504"/>
    </location>
</feature>
<evidence type="ECO:0000256" key="6">
    <source>
        <dbReference type="ARBA" id="ARBA00022786"/>
    </source>
</evidence>
<keyword evidence="4" id="KW-0479">Metal-binding</keyword>
<dbReference type="Pfam" id="PF14324">
    <property type="entry name" value="PINIT"/>
    <property type="match status" value="1"/>
</dbReference>
<organism evidence="12 13">
    <name type="scientific">Ditylenchus destructor</name>
    <dbReference type="NCBI Taxonomy" id="166010"/>
    <lineage>
        <taxon>Eukaryota</taxon>
        <taxon>Metazoa</taxon>
        <taxon>Ecdysozoa</taxon>
        <taxon>Nematoda</taxon>
        <taxon>Chromadorea</taxon>
        <taxon>Rhabditida</taxon>
        <taxon>Tylenchina</taxon>
        <taxon>Tylenchomorpha</taxon>
        <taxon>Sphaerularioidea</taxon>
        <taxon>Anguinidae</taxon>
        <taxon>Anguininae</taxon>
        <taxon>Ditylenchus</taxon>
    </lineage>
</organism>
<keyword evidence="5 8" id="KW-0863">Zinc-finger</keyword>
<dbReference type="Gene3D" id="3.30.40.10">
    <property type="entry name" value="Zinc/RING finger domain, C3HC4 (zinc finger)"/>
    <property type="match status" value="1"/>
</dbReference>
<comment type="similarity">
    <text evidence="2">Belongs to the PIAS family.</text>
</comment>
<evidence type="ECO:0000256" key="7">
    <source>
        <dbReference type="ARBA" id="ARBA00022833"/>
    </source>
</evidence>
<feature type="domain" description="SP-RING-type" evidence="10">
    <location>
        <begin position="359"/>
        <end position="440"/>
    </location>
</feature>
<dbReference type="GO" id="GO:0016925">
    <property type="term" value="P:protein sumoylation"/>
    <property type="evidence" value="ECO:0007669"/>
    <property type="project" value="TreeGrafter"/>
</dbReference>
<evidence type="ECO:0000256" key="5">
    <source>
        <dbReference type="ARBA" id="ARBA00022771"/>
    </source>
</evidence>
<reference evidence="12" key="1">
    <citation type="submission" date="2022-01" db="EMBL/GenBank/DDBJ databases">
        <title>Genome Sequence Resource for Two Populations of Ditylenchus destructor, the Migratory Endoparasitic Phytonematode.</title>
        <authorList>
            <person name="Zhang H."/>
            <person name="Lin R."/>
            <person name="Xie B."/>
        </authorList>
    </citation>
    <scope>NUCLEOTIDE SEQUENCE</scope>
    <source>
        <strain evidence="12">BazhouSP</strain>
    </source>
</reference>
<evidence type="ECO:0000256" key="2">
    <source>
        <dbReference type="ARBA" id="ARBA00005383"/>
    </source>
</evidence>
<keyword evidence="13" id="KW-1185">Reference proteome</keyword>
<dbReference type="GO" id="GO:0061665">
    <property type="term" value="F:SUMO ligase activity"/>
    <property type="evidence" value="ECO:0007669"/>
    <property type="project" value="TreeGrafter"/>
</dbReference>
<dbReference type="PANTHER" id="PTHR10782">
    <property type="entry name" value="ZINC FINGER MIZ DOMAIN-CONTAINING PROTEIN"/>
    <property type="match status" value="1"/>
</dbReference>
<dbReference type="InterPro" id="IPR013083">
    <property type="entry name" value="Znf_RING/FYVE/PHD"/>
</dbReference>